<dbReference type="InterPro" id="IPR017896">
    <property type="entry name" value="4Fe4S_Fe-S-bd"/>
</dbReference>
<sequence length="171" mass="18882">MKTKKTTTGYVTMDLRHCTACWECIKKCPKKVIGKAGFLCHRHAAFKNAAACIACGKCIKTCPNGVFLKPDGTVSIHKVNTGMSFGIERLLPIAFAASAVTGIGLHIAGHGGNHETWHNWAIAHIAATFVWGCYRLPVTLNATYYGIEHSYPKDLPRKIGLPFPYQRSFYR</sequence>
<evidence type="ECO:0000256" key="3">
    <source>
        <dbReference type="ARBA" id="ARBA00023004"/>
    </source>
</evidence>
<keyword evidence="1" id="KW-0004">4Fe-4S</keyword>
<reference evidence="6" key="2">
    <citation type="journal article" date="2021" name="Sci. Rep.">
        <title>The distribution of antibiotic resistance genes in chicken gut microbiota commensals.</title>
        <authorList>
            <person name="Juricova H."/>
            <person name="Matiasovicova J."/>
            <person name="Kubasova T."/>
            <person name="Cejkova D."/>
            <person name="Rychlik I."/>
        </authorList>
    </citation>
    <scope>NUCLEOTIDE SEQUENCE</scope>
    <source>
        <strain evidence="6">An824</strain>
    </source>
</reference>
<dbReference type="PROSITE" id="PS00198">
    <property type="entry name" value="4FE4S_FER_1"/>
    <property type="match status" value="1"/>
</dbReference>
<keyword evidence="3" id="KW-0408">Iron</keyword>
<dbReference type="GO" id="GO:0051539">
    <property type="term" value="F:4 iron, 4 sulfur cluster binding"/>
    <property type="evidence" value="ECO:0007669"/>
    <property type="project" value="UniProtKB-KW"/>
</dbReference>
<dbReference type="SUPFAM" id="SSF54862">
    <property type="entry name" value="4Fe-4S ferredoxins"/>
    <property type="match status" value="1"/>
</dbReference>
<proteinExistence type="predicted"/>
<feature type="domain" description="4Fe-4S ferredoxin-type" evidence="5">
    <location>
        <begin position="43"/>
        <end position="72"/>
    </location>
</feature>
<dbReference type="Proteomes" id="UP000706891">
    <property type="component" value="Unassembled WGS sequence"/>
</dbReference>
<organism evidence="6 7">
    <name type="scientific">Marseilla massiliensis</name>
    <dbReference type="NCBI Taxonomy" id="1841864"/>
    <lineage>
        <taxon>Bacteria</taxon>
        <taxon>Pseudomonadati</taxon>
        <taxon>Bacteroidota</taxon>
        <taxon>Bacteroidia</taxon>
        <taxon>Bacteroidales</taxon>
        <taxon>Prevotellaceae</taxon>
        <taxon>Marseilla</taxon>
    </lineage>
</organism>
<evidence type="ECO:0000259" key="5">
    <source>
        <dbReference type="PROSITE" id="PS51379"/>
    </source>
</evidence>
<keyword evidence="2" id="KW-0479">Metal-binding</keyword>
<reference evidence="6" key="1">
    <citation type="submission" date="2020-08" db="EMBL/GenBank/DDBJ databases">
        <authorList>
            <person name="Cejkova D."/>
            <person name="Kubasova T."/>
            <person name="Jahodarova E."/>
            <person name="Rychlik I."/>
        </authorList>
    </citation>
    <scope>NUCLEOTIDE SEQUENCE</scope>
    <source>
        <strain evidence="6">An824</strain>
    </source>
</reference>
<dbReference type="PANTHER" id="PTHR43687:SF1">
    <property type="entry name" value="FERREDOXIN III"/>
    <property type="match status" value="1"/>
</dbReference>
<dbReference type="AlphaFoldDB" id="A0A938WRH6"/>
<dbReference type="Gene3D" id="3.30.70.20">
    <property type="match status" value="1"/>
</dbReference>
<dbReference type="InterPro" id="IPR050572">
    <property type="entry name" value="Fe-S_Ferredoxin"/>
</dbReference>
<name>A0A938WRH6_9BACT</name>
<evidence type="ECO:0000313" key="7">
    <source>
        <dbReference type="Proteomes" id="UP000706891"/>
    </source>
</evidence>
<dbReference type="Pfam" id="PF13187">
    <property type="entry name" value="Fer4_9"/>
    <property type="match status" value="1"/>
</dbReference>
<dbReference type="InterPro" id="IPR017900">
    <property type="entry name" value="4Fe4S_Fe_S_CS"/>
</dbReference>
<keyword evidence="4" id="KW-0411">Iron-sulfur</keyword>
<evidence type="ECO:0000313" key="6">
    <source>
        <dbReference type="EMBL" id="MBM6672637.1"/>
    </source>
</evidence>
<dbReference type="EMBL" id="JACJJG010000004">
    <property type="protein sequence ID" value="MBM6672637.1"/>
    <property type="molecule type" value="Genomic_DNA"/>
</dbReference>
<dbReference type="PROSITE" id="PS51379">
    <property type="entry name" value="4FE4S_FER_2"/>
    <property type="match status" value="2"/>
</dbReference>
<dbReference type="PANTHER" id="PTHR43687">
    <property type="entry name" value="ADENYLYLSULFATE REDUCTASE, BETA SUBUNIT"/>
    <property type="match status" value="1"/>
</dbReference>
<evidence type="ECO:0000256" key="2">
    <source>
        <dbReference type="ARBA" id="ARBA00022723"/>
    </source>
</evidence>
<dbReference type="GO" id="GO:0046872">
    <property type="term" value="F:metal ion binding"/>
    <property type="evidence" value="ECO:0007669"/>
    <property type="project" value="UniProtKB-KW"/>
</dbReference>
<comment type="caution">
    <text evidence="6">The sequence shown here is derived from an EMBL/GenBank/DDBJ whole genome shotgun (WGS) entry which is preliminary data.</text>
</comment>
<feature type="domain" description="4Fe-4S ferredoxin-type" evidence="5">
    <location>
        <begin position="9"/>
        <end position="38"/>
    </location>
</feature>
<accession>A0A938WRH6</accession>
<gene>
    <name evidence="6" type="ORF">H6A34_01890</name>
</gene>
<keyword evidence="7" id="KW-1185">Reference proteome</keyword>
<protein>
    <submittedName>
        <fullName evidence="6">4Fe-4S binding protein</fullName>
    </submittedName>
</protein>
<evidence type="ECO:0000256" key="4">
    <source>
        <dbReference type="ARBA" id="ARBA00023014"/>
    </source>
</evidence>
<evidence type="ECO:0000256" key="1">
    <source>
        <dbReference type="ARBA" id="ARBA00022485"/>
    </source>
</evidence>